<dbReference type="PROSITE" id="PS50940">
    <property type="entry name" value="CHIT_BIND_II"/>
    <property type="match status" value="1"/>
</dbReference>
<evidence type="ECO:0000256" key="5">
    <source>
        <dbReference type="ARBA" id="ARBA00023180"/>
    </source>
</evidence>
<reference evidence="8 9" key="1">
    <citation type="journal article" date="2009" name="Stand. Genomic Sci.">
        <title>Complete genome sequence of Stackebrandtia nassauensis type strain (LLR-40K-21).</title>
        <authorList>
            <person name="Munk C."/>
            <person name="Lapidus A."/>
            <person name="Copeland A."/>
            <person name="Jando M."/>
            <person name="Mayilraj S."/>
            <person name="Glavina Del Rio T."/>
            <person name="Nolan M."/>
            <person name="Chen F."/>
            <person name="Lucas S."/>
            <person name="Tice H."/>
            <person name="Cheng J.F."/>
            <person name="Han C."/>
            <person name="Detter J.C."/>
            <person name="Bruce D."/>
            <person name="Goodwin L."/>
            <person name="Chain P."/>
            <person name="Pitluck S."/>
            <person name="Goker M."/>
            <person name="Ovchinikova G."/>
            <person name="Pati A."/>
            <person name="Ivanova N."/>
            <person name="Mavromatis K."/>
            <person name="Chen A."/>
            <person name="Palaniappan K."/>
            <person name="Land M."/>
            <person name="Hauser L."/>
            <person name="Chang Y.J."/>
            <person name="Jeffries C.D."/>
            <person name="Bristow J."/>
            <person name="Eisen J.A."/>
            <person name="Markowitz V."/>
            <person name="Hugenholtz P."/>
            <person name="Kyrpides N.C."/>
            <person name="Klenk H.P."/>
        </authorList>
    </citation>
    <scope>NUCLEOTIDE SEQUENCE [LARGE SCALE GENOMIC DNA]</scope>
    <source>
        <strain evidence="9">DSM 44728 / CIP 108903 / NRRL B-16338 / NBRC 102104 / LLR-40K-21</strain>
    </source>
</reference>
<proteinExistence type="predicted"/>
<evidence type="ECO:0000313" key="9">
    <source>
        <dbReference type="Proteomes" id="UP000000844"/>
    </source>
</evidence>
<dbReference type="HOGENOM" id="CLU_2358336_0_0_11"/>
<evidence type="ECO:0000256" key="6">
    <source>
        <dbReference type="SAM" id="SignalP"/>
    </source>
</evidence>
<dbReference type="Pfam" id="PF01607">
    <property type="entry name" value="CBM_14"/>
    <property type="match status" value="1"/>
</dbReference>
<dbReference type="Proteomes" id="UP000000844">
    <property type="component" value="Chromosome"/>
</dbReference>
<dbReference type="Gene3D" id="2.170.140.10">
    <property type="entry name" value="Chitin binding domain"/>
    <property type="match status" value="1"/>
</dbReference>
<evidence type="ECO:0000256" key="4">
    <source>
        <dbReference type="ARBA" id="ARBA00023157"/>
    </source>
</evidence>
<dbReference type="GO" id="GO:0005576">
    <property type="term" value="C:extracellular region"/>
    <property type="evidence" value="ECO:0007669"/>
    <property type="project" value="InterPro"/>
</dbReference>
<evidence type="ECO:0000256" key="3">
    <source>
        <dbReference type="ARBA" id="ARBA00022737"/>
    </source>
</evidence>
<dbReference type="PANTHER" id="PTHR23301">
    <property type="entry name" value="CHITIN BINDING PERITROPHIN-A"/>
    <property type="match status" value="1"/>
</dbReference>
<evidence type="ECO:0000256" key="2">
    <source>
        <dbReference type="ARBA" id="ARBA00022729"/>
    </source>
</evidence>
<keyword evidence="5" id="KW-0325">Glycoprotein</keyword>
<dbReference type="EMBL" id="CP001778">
    <property type="protein sequence ID" value="ADD46065.1"/>
    <property type="molecule type" value="Genomic_DNA"/>
</dbReference>
<dbReference type="SMART" id="SM00494">
    <property type="entry name" value="ChtBD2"/>
    <property type="match status" value="1"/>
</dbReference>
<sequence>MKRLTTVPLLAFVAAVVIAAPAHAGAPVVDTEAPPPFFDCPQPHGLFLHDDPGKFWHCSNGFPYEQQCPANLYFNDRLKQCDWPVNARNPNAFGAD</sequence>
<dbReference type="PANTHER" id="PTHR23301:SF0">
    <property type="entry name" value="CHITIN-BINDING TYPE-2 DOMAIN-CONTAINING PROTEIN-RELATED"/>
    <property type="match status" value="1"/>
</dbReference>
<dbReference type="InterPro" id="IPR036508">
    <property type="entry name" value="Chitin-bd_dom_sf"/>
</dbReference>
<protein>
    <submittedName>
        <fullName evidence="8">Chitin binding Peritrophin-A</fullName>
    </submittedName>
</protein>
<keyword evidence="9" id="KW-1185">Reference proteome</keyword>
<evidence type="ECO:0000313" key="8">
    <source>
        <dbReference type="EMBL" id="ADD46065.1"/>
    </source>
</evidence>
<keyword evidence="2 6" id="KW-0732">Signal</keyword>
<gene>
    <name evidence="8" type="ordered locus">Snas_6450</name>
</gene>
<dbReference type="GO" id="GO:0008061">
    <property type="term" value="F:chitin binding"/>
    <property type="evidence" value="ECO:0007669"/>
    <property type="project" value="UniProtKB-KW"/>
</dbReference>
<accession>D3Q5K5</accession>
<name>D3Q5K5_STANL</name>
<keyword evidence="3" id="KW-0677">Repeat</keyword>
<evidence type="ECO:0000256" key="1">
    <source>
        <dbReference type="ARBA" id="ARBA00022669"/>
    </source>
</evidence>
<evidence type="ECO:0000259" key="7">
    <source>
        <dbReference type="PROSITE" id="PS50940"/>
    </source>
</evidence>
<feature type="domain" description="Chitin-binding type-2" evidence="7">
    <location>
        <begin position="37"/>
        <end position="91"/>
    </location>
</feature>
<dbReference type="InterPro" id="IPR002557">
    <property type="entry name" value="Chitin-bd_dom"/>
</dbReference>
<keyword evidence="1" id="KW-0147">Chitin-binding</keyword>
<dbReference type="SUPFAM" id="SSF57625">
    <property type="entry name" value="Invertebrate chitin-binding proteins"/>
    <property type="match status" value="1"/>
</dbReference>
<dbReference type="RefSeq" id="WP_013021636.1">
    <property type="nucleotide sequence ID" value="NC_013947.1"/>
</dbReference>
<dbReference type="KEGG" id="sna:Snas_6450"/>
<dbReference type="InterPro" id="IPR051940">
    <property type="entry name" value="Chitin_bind-dev_reg"/>
</dbReference>
<dbReference type="AlphaFoldDB" id="D3Q5K5"/>
<feature type="signal peptide" evidence="6">
    <location>
        <begin position="1"/>
        <end position="24"/>
    </location>
</feature>
<organism evidence="8 9">
    <name type="scientific">Stackebrandtia nassauensis (strain DSM 44728 / CIP 108903 / NRRL B-16338 / NBRC 102104 / LLR-40K-21)</name>
    <dbReference type="NCBI Taxonomy" id="446470"/>
    <lineage>
        <taxon>Bacteria</taxon>
        <taxon>Bacillati</taxon>
        <taxon>Actinomycetota</taxon>
        <taxon>Actinomycetes</taxon>
        <taxon>Glycomycetales</taxon>
        <taxon>Glycomycetaceae</taxon>
        <taxon>Stackebrandtia</taxon>
    </lineage>
</organism>
<feature type="chain" id="PRO_5003049564" evidence="6">
    <location>
        <begin position="25"/>
        <end position="96"/>
    </location>
</feature>
<keyword evidence="4" id="KW-1015">Disulfide bond</keyword>